<reference evidence="3" key="1">
    <citation type="submission" date="2012-11" db="EMBL/GenBank/DDBJ databases">
        <authorList>
            <person name="Lucero-Rivera Y.E."/>
            <person name="Tovar-Ramirez D."/>
        </authorList>
    </citation>
    <scope>NUCLEOTIDE SEQUENCE [LARGE SCALE GENOMIC DNA]</scope>
    <source>
        <strain evidence="3">Araruama</strain>
    </source>
</reference>
<organism evidence="2 3">
    <name type="scientific">Candidatus Magnetoglobus multicellularis str. Araruama</name>
    <dbReference type="NCBI Taxonomy" id="890399"/>
    <lineage>
        <taxon>Bacteria</taxon>
        <taxon>Pseudomonadati</taxon>
        <taxon>Thermodesulfobacteriota</taxon>
        <taxon>Desulfobacteria</taxon>
        <taxon>Desulfobacterales</taxon>
        <taxon>Desulfobacteraceae</taxon>
        <taxon>Candidatus Magnetoglobus</taxon>
    </lineage>
</organism>
<dbReference type="InterPro" id="IPR013132">
    <property type="entry name" value="PseI/NeuA/B-like_N"/>
</dbReference>
<dbReference type="InterPro" id="IPR013785">
    <property type="entry name" value="Aldolase_TIM"/>
</dbReference>
<dbReference type="Pfam" id="PF03102">
    <property type="entry name" value="NeuB"/>
    <property type="match status" value="1"/>
</dbReference>
<dbReference type="Proteomes" id="UP000189670">
    <property type="component" value="Unassembled WGS sequence"/>
</dbReference>
<accession>A0A1V1PA77</accession>
<protein>
    <recommendedName>
        <fullName evidence="1">PseI/NeuA/B-like domain-containing protein</fullName>
    </recommendedName>
</protein>
<evidence type="ECO:0000313" key="2">
    <source>
        <dbReference type="EMBL" id="ETR71595.1"/>
    </source>
</evidence>
<name>A0A1V1PA77_9BACT</name>
<dbReference type="AlphaFoldDB" id="A0A1V1PA77"/>
<sequence>MKFNRQVRIQNIEISDQSKVFIIAEGGVNHNGDMGIAKQLVDIAKEAGADAVKFQTFKTEHLILKNVDKALYQKRNAPMNSQYAMDSQYDMLKQLEISQEINCMLKKYCDEKDIIFLTTPFDDISLTELDMINLPAYKIASTDTTNIPFY</sequence>
<dbReference type="Gene3D" id="3.20.20.70">
    <property type="entry name" value="Aldolase class I"/>
    <property type="match status" value="1"/>
</dbReference>
<dbReference type="PANTHER" id="PTHR42966">
    <property type="entry name" value="N-ACETYLNEURAMINATE SYNTHASE"/>
    <property type="match status" value="1"/>
</dbReference>
<dbReference type="PANTHER" id="PTHR42966:SF1">
    <property type="entry name" value="SIALIC ACID SYNTHASE"/>
    <property type="match status" value="1"/>
</dbReference>
<evidence type="ECO:0000259" key="1">
    <source>
        <dbReference type="Pfam" id="PF03102"/>
    </source>
</evidence>
<dbReference type="EMBL" id="ATBP01000249">
    <property type="protein sequence ID" value="ETR71595.1"/>
    <property type="molecule type" value="Genomic_DNA"/>
</dbReference>
<proteinExistence type="predicted"/>
<feature type="domain" description="PseI/NeuA/B-like" evidence="1">
    <location>
        <begin position="40"/>
        <end position="149"/>
    </location>
</feature>
<gene>
    <name evidence="2" type="ORF">OMM_08006</name>
</gene>
<comment type="caution">
    <text evidence="2">The sequence shown here is derived from an EMBL/GenBank/DDBJ whole genome shotgun (WGS) entry which is preliminary data.</text>
</comment>
<dbReference type="InterPro" id="IPR051690">
    <property type="entry name" value="PseI-like"/>
</dbReference>
<evidence type="ECO:0000313" key="3">
    <source>
        <dbReference type="Proteomes" id="UP000189670"/>
    </source>
</evidence>
<dbReference type="SUPFAM" id="SSF51569">
    <property type="entry name" value="Aldolase"/>
    <property type="match status" value="1"/>
</dbReference>
<dbReference type="GO" id="GO:0047444">
    <property type="term" value="F:N-acylneuraminate-9-phosphate synthase activity"/>
    <property type="evidence" value="ECO:0007669"/>
    <property type="project" value="TreeGrafter"/>
</dbReference>
<dbReference type="GO" id="GO:0016051">
    <property type="term" value="P:carbohydrate biosynthetic process"/>
    <property type="evidence" value="ECO:0007669"/>
    <property type="project" value="InterPro"/>
</dbReference>